<dbReference type="GO" id="GO:0006515">
    <property type="term" value="P:protein quality control for misfolded or incompletely synthesized proteins"/>
    <property type="evidence" value="ECO:0007669"/>
    <property type="project" value="TreeGrafter"/>
</dbReference>
<evidence type="ECO:0000313" key="7">
    <source>
        <dbReference type="EMBL" id="BAU27626.1"/>
    </source>
</evidence>
<evidence type="ECO:0000256" key="3">
    <source>
        <dbReference type="ARBA" id="ARBA00022670"/>
    </source>
</evidence>
<dbReference type="PANTHER" id="PTHR10381:SF70">
    <property type="entry name" value="ATP-DEPENDENT CLP PROTEASE PROTEOLYTIC SUBUNIT"/>
    <property type="match status" value="1"/>
</dbReference>
<dbReference type="Pfam" id="PF00574">
    <property type="entry name" value="CLP_protease"/>
    <property type="match status" value="1"/>
</dbReference>
<dbReference type="InterPro" id="IPR001907">
    <property type="entry name" value="ClpP"/>
</dbReference>
<keyword evidence="2" id="KW-0963">Cytoplasm</keyword>
<name>A0A0U5AV46_9BACL</name>
<dbReference type="GO" id="GO:0004176">
    <property type="term" value="F:ATP-dependent peptidase activity"/>
    <property type="evidence" value="ECO:0007669"/>
    <property type="project" value="InterPro"/>
</dbReference>
<protein>
    <recommendedName>
        <fullName evidence="6">ATP-dependent Clp protease proteolytic subunit</fullName>
    </recommendedName>
</protein>
<dbReference type="Proteomes" id="UP000217696">
    <property type="component" value="Chromosome"/>
</dbReference>
<comment type="similarity">
    <text evidence="1 6">Belongs to the peptidase S14 family.</text>
</comment>
<dbReference type="InterPro" id="IPR029045">
    <property type="entry name" value="ClpP/crotonase-like_dom_sf"/>
</dbReference>
<keyword evidence="4 7" id="KW-0378">Hydrolase</keyword>
<evidence type="ECO:0000256" key="6">
    <source>
        <dbReference type="RuleBase" id="RU003567"/>
    </source>
</evidence>
<evidence type="ECO:0000256" key="2">
    <source>
        <dbReference type="ARBA" id="ARBA00022490"/>
    </source>
</evidence>
<keyword evidence="8" id="KW-1185">Reference proteome</keyword>
<dbReference type="InterPro" id="IPR023562">
    <property type="entry name" value="ClpP/TepA"/>
</dbReference>
<evidence type="ECO:0000256" key="5">
    <source>
        <dbReference type="ARBA" id="ARBA00022825"/>
    </source>
</evidence>
<evidence type="ECO:0000256" key="4">
    <source>
        <dbReference type="ARBA" id="ARBA00022801"/>
    </source>
</evidence>
<proteinExistence type="inferred from homology"/>
<dbReference type="CDD" id="cd07016">
    <property type="entry name" value="S14_ClpP_1"/>
    <property type="match status" value="1"/>
</dbReference>
<dbReference type="GO" id="GO:0004252">
    <property type="term" value="F:serine-type endopeptidase activity"/>
    <property type="evidence" value="ECO:0007669"/>
    <property type="project" value="InterPro"/>
</dbReference>
<sequence length="248" mass="27304">MSKKFWEFKNQTSTEADLYLYIEIASWGGGYYAHSAKSFKGELDSLGEIKTLNVYVNSPGGDVFEGVAIYNMLKRHKAHVNVHVDGLAASIASVIAMAGDTIYMPSNAMLMIHNAWMYTAGDSNALREAADMLDKVNTSLRQSYLDKAGDALSEEDLTTLMDNETWLTAQEAFDYGLCDVVGESKQVAASISKDLFAKYRNVPEEVAEMAEPAPQPAAFTDENRQKIIQNTKSELENLNSYLGGILNA</sequence>
<dbReference type="PANTHER" id="PTHR10381">
    <property type="entry name" value="ATP-DEPENDENT CLP PROTEASE PROTEOLYTIC SUBUNIT"/>
    <property type="match status" value="1"/>
</dbReference>
<dbReference type="KEGG" id="asoc:CB4_01800"/>
<gene>
    <name evidence="7" type="primary">clpP_3</name>
    <name evidence="7" type="ORF">CB4_01800</name>
</gene>
<dbReference type="EMBL" id="AP017312">
    <property type="protein sequence ID" value="BAU27626.1"/>
    <property type="molecule type" value="Genomic_DNA"/>
</dbReference>
<dbReference type="RefSeq" id="WP_096465109.1">
    <property type="nucleotide sequence ID" value="NZ_AP017312.1"/>
</dbReference>
<dbReference type="GO" id="GO:0051117">
    <property type="term" value="F:ATPase binding"/>
    <property type="evidence" value="ECO:0007669"/>
    <property type="project" value="TreeGrafter"/>
</dbReference>
<dbReference type="GO" id="GO:0009368">
    <property type="term" value="C:endopeptidase Clp complex"/>
    <property type="evidence" value="ECO:0007669"/>
    <property type="project" value="TreeGrafter"/>
</dbReference>
<keyword evidence="5" id="KW-0720">Serine protease</keyword>
<dbReference type="PRINTS" id="PR00127">
    <property type="entry name" value="CLPPROTEASEP"/>
</dbReference>
<dbReference type="Gene3D" id="3.90.226.10">
    <property type="entry name" value="2-enoyl-CoA Hydratase, Chain A, domain 1"/>
    <property type="match status" value="1"/>
</dbReference>
<dbReference type="OrthoDB" id="9806592at2"/>
<keyword evidence="3 7" id="KW-0645">Protease</keyword>
<evidence type="ECO:0000313" key="8">
    <source>
        <dbReference type="Proteomes" id="UP000217696"/>
    </source>
</evidence>
<accession>A0A0U5AV46</accession>
<dbReference type="AlphaFoldDB" id="A0A0U5AV46"/>
<organism evidence="7 8">
    <name type="scientific">Aneurinibacillus soli</name>
    <dbReference type="NCBI Taxonomy" id="1500254"/>
    <lineage>
        <taxon>Bacteria</taxon>
        <taxon>Bacillati</taxon>
        <taxon>Bacillota</taxon>
        <taxon>Bacilli</taxon>
        <taxon>Bacillales</taxon>
        <taxon>Paenibacillaceae</taxon>
        <taxon>Aneurinibacillus group</taxon>
        <taxon>Aneurinibacillus</taxon>
    </lineage>
</organism>
<dbReference type="SUPFAM" id="SSF52096">
    <property type="entry name" value="ClpP/crotonase"/>
    <property type="match status" value="1"/>
</dbReference>
<evidence type="ECO:0000256" key="1">
    <source>
        <dbReference type="ARBA" id="ARBA00007039"/>
    </source>
</evidence>
<reference evidence="7 8" key="1">
    <citation type="submission" date="2015-12" db="EMBL/GenBank/DDBJ databases">
        <title>Genome sequence of Aneurinibacillus soli.</title>
        <authorList>
            <person name="Lee J.S."/>
            <person name="Lee K.C."/>
            <person name="Kim K.K."/>
            <person name="Lee B.W."/>
        </authorList>
    </citation>
    <scope>NUCLEOTIDE SEQUENCE [LARGE SCALE GENOMIC DNA]</scope>
    <source>
        <strain evidence="7 8">CB4</strain>
    </source>
</reference>
<dbReference type="NCBIfam" id="NF045542">
    <property type="entry name" value="Clp_rel_HeadMat"/>
    <property type="match status" value="1"/>
</dbReference>